<evidence type="ECO:0000313" key="1">
    <source>
        <dbReference type="EMBL" id="BBH05400.1"/>
    </source>
</evidence>
<gene>
    <name evidence="1" type="ORF">Prudu_016770</name>
</gene>
<name>A0A4Y1RM05_PRUDU</name>
<dbReference type="EMBL" id="AP019302">
    <property type="protein sequence ID" value="BBH05400.1"/>
    <property type="molecule type" value="Genomic_DNA"/>
</dbReference>
<proteinExistence type="predicted"/>
<accession>A0A4Y1RM05</accession>
<protein>
    <submittedName>
        <fullName evidence="1">Uncharacterized protein</fullName>
    </submittedName>
</protein>
<dbReference type="AlphaFoldDB" id="A0A4Y1RM05"/>
<reference evidence="1" key="1">
    <citation type="journal article" date="2019" name="Science">
        <title>Mutation of a bHLH transcription factor allowed almond domestication.</title>
        <authorList>
            <person name="Sanchez-Perez R."/>
            <person name="Pavan S."/>
            <person name="Mazzeo R."/>
            <person name="Moldovan C."/>
            <person name="Aiese Cigliano R."/>
            <person name="Del Cueto J."/>
            <person name="Ricciardi F."/>
            <person name="Lotti C."/>
            <person name="Ricciardi L."/>
            <person name="Dicenta F."/>
            <person name="Lopez-Marques R.L."/>
            <person name="Lindberg Moller B."/>
        </authorList>
    </citation>
    <scope>NUCLEOTIDE SEQUENCE</scope>
</reference>
<sequence>MGCIIKQFHHYKVTVMASKALPSLQITIDSTCVPLANTKIVGWVAFGWRFVPLTCTLGTKLLPPIPAGGAVPLPPSPAFGAVPLPPILAVEVSLPLHALSRFTNIK</sequence>
<organism evidence="1">
    <name type="scientific">Prunus dulcis</name>
    <name type="common">Almond</name>
    <name type="synonym">Amygdalus dulcis</name>
    <dbReference type="NCBI Taxonomy" id="3755"/>
    <lineage>
        <taxon>Eukaryota</taxon>
        <taxon>Viridiplantae</taxon>
        <taxon>Streptophyta</taxon>
        <taxon>Embryophyta</taxon>
        <taxon>Tracheophyta</taxon>
        <taxon>Spermatophyta</taxon>
        <taxon>Magnoliopsida</taxon>
        <taxon>eudicotyledons</taxon>
        <taxon>Gunneridae</taxon>
        <taxon>Pentapetalae</taxon>
        <taxon>rosids</taxon>
        <taxon>fabids</taxon>
        <taxon>Rosales</taxon>
        <taxon>Rosaceae</taxon>
        <taxon>Amygdaloideae</taxon>
        <taxon>Amygdaleae</taxon>
        <taxon>Prunus</taxon>
    </lineage>
</organism>